<evidence type="ECO:0000259" key="11">
    <source>
        <dbReference type="PROSITE" id="PS50109"/>
    </source>
</evidence>
<dbReference type="SUPFAM" id="SSF55874">
    <property type="entry name" value="ATPase domain of HSP90 chaperone/DNA topoisomerase II/histidine kinase"/>
    <property type="match status" value="1"/>
</dbReference>
<evidence type="ECO:0000256" key="3">
    <source>
        <dbReference type="ARBA" id="ARBA00022553"/>
    </source>
</evidence>
<dbReference type="Pfam" id="PF02518">
    <property type="entry name" value="HATPase_c"/>
    <property type="match status" value="1"/>
</dbReference>
<evidence type="ECO:0000256" key="9">
    <source>
        <dbReference type="SAM" id="Coils"/>
    </source>
</evidence>
<evidence type="ECO:0000256" key="4">
    <source>
        <dbReference type="ARBA" id="ARBA00022679"/>
    </source>
</evidence>
<evidence type="ECO:0000256" key="2">
    <source>
        <dbReference type="ARBA" id="ARBA00012438"/>
    </source>
</evidence>
<dbReference type="InterPro" id="IPR003594">
    <property type="entry name" value="HATPase_dom"/>
</dbReference>
<keyword evidence="4" id="KW-0808">Transferase</keyword>
<keyword evidence="10" id="KW-1133">Transmembrane helix</keyword>
<dbReference type="SMART" id="SM00388">
    <property type="entry name" value="HisKA"/>
    <property type="match status" value="1"/>
</dbReference>
<dbReference type="Proteomes" id="UP000269883">
    <property type="component" value="Chromosome"/>
</dbReference>
<evidence type="ECO:0000313" key="13">
    <source>
        <dbReference type="Proteomes" id="UP000269883"/>
    </source>
</evidence>
<evidence type="ECO:0000256" key="8">
    <source>
        <dbReference type="ARBA" id="ARBA00023012"/>
    </source>
</evidence>
<protein>
    <recommendedName>
        <fullName evidence="2">histidine kinase</fullName>
        <ecNumber evidence="2">2.7.13.3</ecNumber>
    </recommendedName>
</protein>
<organism evidence="12 13">
    <name type="scientific">Desulfovibrio ferrophilus</name>
    <dbReference type="NCBI Taxonomy" id="241368"/>
    <lineage>
        <taxon>Bacteria</taxon>
        <taxon>Pseudomonadati</taxon>
        <taxon>Thermodesulfobacteriota</taxon>
        <taxon>Desulfovibrionia</taxon>
        <taxon>Desulfovibrionales</taxon>
        <taxon>Desulfovibrionaceae</taxon>
        <taxon>Desulfovibrio</taxon>
    </lineage>
</organism>
<evidence type="ECO:0000313" key="12">
    <source>
        <dbReference type="EMBL" id="BBD09068.1"/>
    </source>
</evidence>
<dbReference type="KEGG" id="dfl:DFE_2342"/>
<dbReference type="GO" id="GO:0005524">
    <property type="term" value="F:ATP binding"/>
    <property type="evidence" value="ECO:0007669"/>
    <property type="project" value="UniProtKB-KW"/>
</dbReference>
<dbReference type="SMART" id="SM00387">
    <property type="entry name" value="HATPase_c"/>
    <property type="match status" value="1"/>
</dbReference>
<dbReference type="EC" id="2.7.13.3" evidence="2"/>
<dbReference type="AlphaFoldDB" id="A0A2Z6B0U8"/>
<dbReference type="CDD" id="cd00082">
    <property type="entry name" value="HisKA"/>
    <property type="match status" value="1"/>
</dbReference>
<feature type="domain" description="Histidine kinase" evidence="11">
    <location>
        <begin position="282"/>
        <end position="494"/>
    </location>
</feature>
<dbReference type="InterPro" id="IPR003661">
    <property type="entry name" value="HisK_dim/P_dom"/>
</dbReference>
<dbReference type="InterPro" id="IPR036097">
    <property type="entry name" value="HisK_dim/P_sf"/>
</dbReference>
<dbReference type="Gene3D" id="1.10.287.130">
    <property type="match status" value="1"/>
</dbReference>
<keyword evidence="10" id="KW-0472">Membrane</keyword>
<accession>A0A2Z6B0U8</accession>
<dbReference type="InterPro" id="IPR036890">
    <property type="entry name" value="HATPase_C_sf"/>
</dbReference>
<dbReference type="EMBL" id="AP017378">
    <property type="protein sequence ID" value="BBD09068.1"/>
    <property type="molecule type" value="Genomic_DNA"/>
</dbReference>
<dbReference type="CDD" id="cd00075">
    <property type="entry name" value="HATPase"/>
    <property type="match status" value="1"/>
</dbReference>
<reference evidence="12 13" key="1">
    <citation type="journal article" date="2018" name="Sci. Adv.">
        <title>Multi-heme cytochromes provide a pathway for survival in energy-limited environments.</title>
        <authorList>
            <person name="Deng X."/>
            <person name="Dohmae N."/>
            <person name="Nealson K.H."/>
            <person name="Hashimoto K."/>
            <person name="Okamoto A."/>
        </authorList>
    </citation>
    <scope>NUCLEOTIDE SEQUENCE [LARGE SCALE GENOMIC DNA]</scope>
    <source>
        <strain evidence="12 13">IS5</strain>
    </source>
</reference>
<dbReference type="PROSITE" id="PS50109">
    <property type="entry name" value="HIS_KIN"/>
    <property type="match status" value="1"/>
</dbReference>
<evidence type="ECO:0000256" key="6">
    <source>
        <dbReference type="ARBA" id="ARBA00022777"/>
    </source>
</evidence>
<evidence type="ECO:0000256" key="5">
    <source>
        <dbReference type="ARBA" id="ARBA00022741"/>
    </source>
</evidence>
<dbReference type="RefSeq" id="WP_172961727.1">
    <property type="nucleotide sequence ID" value="NZ_AP017378.1"/>
</dbReference>
<evidence type="ECO:0000256" key="7">
    <source>
        <dbReference type="ARBA" id="ARBA00022840"/>
    </source>
</evidence>
<keyword evidence="10" id="KW-0812">Transmembrane</keyword>
<dbReference type="PANTHER" id="PTHR43065">
    <property type="entry name" value="SENSOR HISTIDINE KINASE"/>
    <property type="match status" value="1"/>
</dbReference>
<dbReference type="InterPro" id="IPR005467">
    <property type="entry name" value="His_kinase_dom"/>
</dbReference>
<feature type="coiled-coil region" evidence="9">
    <location>
        <begin position="239"/>
        <end position="273"/>
    </location>
</feature>
<keyword evidence="6 12" id="KW-0418">Kinase</keyword>
<sequence>MDTSTLARLFKPSLRGRIYFLLLGLVAINIIGASVTFWYSYRTRDLYTTLVDSEIQALTAAQGLESALVMQKGFATYYFLNDDPAWLERLEFHHQRFEEWIKKARRSPMEMEALEILSNIESHYLRYVVNRDRVLDLYKKGQRDAGANLHWEVRKEFLSLYNLCKAYKTLHEELLTRESEKYKEKADLVAVMAGVALPGSVLFGVLLVLILLKQVLGPIRQLAMETQEKSKVNGVGDEVEALRQRVHHLITDVDKAKSKLEESREHLLQSEKLAMVGKLAAGVAHSIRNPLTSVKMRLFSLERTLRLDSVQKEDFEVISEEIRHIDTIVKNFLEFARPPKLKVQPVSPSEVVDTALQLLRHRLESHGVEIKVVRNRRLPILAVDGDQLKEVLVNLLLNACDAMAGGGKINIREEEGIIEPRGRVALIRISDTGPGISEDLQAEIFQPFFSTKEEGTGLGLSIARRIVVEHGGWLHVHSTEGQGATFVIGLPCTEEDSWLQS</sequence>
<comment type="catalytic activity">
    <reaction evidence="1">
        <text>ATP + protein L-histidine = ADP + protein N-phospho-L-histidine.</text>
        <dbReference type="EC" id="2.7.13.3"/>
    </reaction>
</comment>
<keyword evidence="13" id="KW-1185">Reference proteome</keyword>
<keyword evidence="3" id="KW-0597">Phosphoprotein</keyword>
<keyword evidence="9" id="KW-0175">Coiled coil</keyword>
<keyword evidence="5" id="KW-0547">Nucleotide-binding</keyword>
<dbReference type="PANTHER" id="PTHR43065:SF10">
    <property type="entry name" value="PEROXIDE STRESS-ACTIVATED HISTIDINE KINASE MAK3"/>
    <property type="match status" value="1"/>
</dbReference>
<feature type="transmembrane region" description="Helical" evidence="10">
    <location>
        <begin position="18"/>
        <end position="39"/>
    </location>
</feature>
<dbReference type="GO" id="GO:0000155">
    <property type="term" value="F:phosphorelay sensor kinase activity"/>
    <property type="evidence" value="ECO:0007669"/>
    <property type="project" value="InterPro"/>
</dbReference>
<name>A0A2Z6B0U8_9BACT</name>
<proteinExistence type="predicted"/>
<dbReference type="Gene3D" id="3.30.565.10">
    <property type="entry name" value="Histidine kinase-like ATPase, C-terminal domain"/>
    <property type="match status" value="1"/>
</dbReference>
<evidence type="ECO:0000256" key="1">
    <source>
        <dbReference type="ARBA" id="ARBA00000085"/>
    </source>
</evidence>
<feature type="transmembrane region" description="Helical" evidence="10">
    <location>
        <begin position="188"/>
        <end position="212"/>
    </location>
</feature>
<dbReference type="InterPro" id="IPR004358">
    <property type="entry name" value="Sig_transdc_His_kin-like_C"/>
</dbReference>
<keyword evidence="8" id="KW-0902">Two-component regulatory system</keyword>
<dbReference type="Pfam" id="PF00512">
    <property type="entry name" value="HisKA"/>
    <property type="match status" value="1"/>
</dbReference>
<keyword evidence="7" id="KW-0067">ATP-binding</keyword>
<evidence type="ECO:0000256" key="10">
    <source>
        <dbReference type="SAM" id="Phobius"/>
    </source>
</evidence>
<gene>
    <name evidence="12" type="ORF">DFE_2342</name>
</gene>
<dbReference type="SUPFAM" id="SSF47384">
    <property type="entry name" value="Homodimeric domain of signal transducing histidine kinase"/>
    <property type="match status" value="1"/>
</dbReference>
<dbReference type="PRINTS" id="PR00344">
    <property type="entry name" value="BCTRLSENSOR"/>
</dbReference>